<protein>
    <recommendedName>
        <fullName evidence="1">START domain-containing protein</fullName>
    </recommendedName>
</protein>
<organism evidence="2 3">
    <name type="scientific">Taxus chinensis</name>
    <name type="common">Chinese yew</name>
    <name type="synonym">Taxus wallichiana var. chinensis</name>
    <dbReference type="NCBI Taxonomy" id="29808"/>
    <lineage>
        <taxon>Eukaryota</taxon>
        <taxon>Viridiplantae</taxon>
        <taxon>Streptophyta</taxon>
        <taxon>Embryophyta</taxon>
        <taxon>Tracheophyta</taxon>
        <taxon>Spermatophyta</taxon>
        <taxon>Pinopsida</taxon>
        <taxon>Pinidae</taxon>
        <taxon>Conifers II</taxon>
        <taxon>Cupressales</taxon>
        <taxon>Taxaceae</taxon>
        <taxon>Taxus</taxon>
    </lineage>
</organism>
<evidence type="ECO:0000313" key="2">
    <source>
        <dbReference type="EMBL" id="KAH9290883.1"/>
    </source>
</evidence>
<name>A0AA38C693_TAXCH</name>
<dbReference type="OMA" id="QANEKWE"/>
<accession>A0AA38C693</accession>
<dbReference type="InterPro" id="IPR002913">
    <property type="entry name" value="START_lipid-bd_dom"/>
</dbReference>
<dbReference type="PANTHER" id="PTHR19308:SF13">
    <property type="entry name" value="OS02G0468400 PROTEIN"/>
    <property type="match status" value="1"/>
</dbReference>
<dbReference type="Proteomes" id="UP000824469">
    <property type="component" value="Unassembled WGS sequence"/>
</dbReference>
<dbReference type="PANTHER" id="PTHR19308">
    <property type="entry name" value="PHOSPHATIDYLCHOLINE TRANSFER PROTEIN"/>
    <property type="match status" value="1"/>
</dbReference>
<feature type="non-terminal residue" evidence="2">
    <location>
        <position position="396"/>
    </location>
</feature>
<feature type="non-terminal residue" evidence="2">
    <location>
        <position position="1"/>
    </location>
</feature>
<dbReference type="Gene3D" id="3.30.530.20">
    <property type="match status" value="1"/>
</dbReference>
<sequence>MVVEGCLAGDWGACGRGGLLLILLLFLLRYCTRLTLNYLPRTNRPGPNQIKAQPQKHSQPSNVRISEKFSEVQLQMLVNELEEKFVIEERWEPVIEKKNGNVSYSAKCCDPKDGGPTKYVSTTIFENCTTELLRDFYMDNEFRKEWDKTVVEHEQLEIDQGNGIETGRTIKKFPFLTPREYVLAWRVWEGKEKSFYCLVKACEHELAPQQSKYKRVEFYYSGWRIRKVYGRDACEIKVVHQEDAGLKREMAKVIFSKGIWSYVCKMDTNMRKYAKRSKSQYRTQPNAVSLMQKVPSGINETPADDRSPIVVSSTVSLLMNKDEIQKGNSGSHSNIKWLAKGLLLVGGTLFLTKAHSSLGAKLAVACLVNKLIKKKGVSKDILQKRLLLGPPVERKH</sequence>
<comment type="caution">
    <text evidence="2">The sequence shown here is derived from an EMBL/GenBank/DDBJ whole genome shotgun (WGS) entry which is preliminary data.</text>
</comment>
<dbReference type="CDD" id="cd08870">
    <property type="entry name" value="START_STARD2_7-like"/>
    <property type="match status" value="1"/>
</dbReference>
<evidence type="ECO:0000313" key="3">
    <source>
        <dbReference type="Proteomes" id="UP000824469"/>
    </source>
</evidence>
<dbReference type="EMBL" id="JAHRHJ020003813">
    <property type="protein sequence ID" value="KAH9290883.1"/>
    <property type="molecule type" value="Genomic_DNA"/>
</dbReference>
<feature type="domain" description="START" evidence="1">
    <location>
        <begin position="88"/>
        <end position="275"/>
    </location>
</feature>
<proteinExistence type="predicted"/>
<dbReference type="Pfam" id="PF01852">
    <property type="entry name" value="START"/>
    <property type="match status" value="1"/>
</dbReference>
<dbReference type="AlphaFoldDB" id="A0AA38C693"/>
<keyword evidence="3" id="KW-1185">Reference proteome</keyword>
<dbReference type="GO" id="GO:0008289">
    <property type="term" value="F:lipid binding"/>
    <property type="evidence" value="ECO:0007669"/>
    <property type="project" value="InterPro"/>
</dbReference>
<dbReference type="SUPFAM" id="SSF55961">
    <property type="entry name" value="Bet v1-like"/>
    <property type="match status" value="1"/>
</dbReference>
<dbReference type="InterPro" id="IPR023393">
    <property type="entry name" value="START-like_dom_sf"/>
</dbReference>
<reference evidence="2 3" key="1">
    <citation type="journal article" date="2021" name="Nat. Plants">
        <title>The Taxus genome provides insights into paclitaxel biosynthesis.</title>
        <authorList>
            <person name="Xiong X."/>
            <person name="Gou J."/>
            <person name="Liao Q."/>
            <person name="Li Y."/>
            <person name="Zhou Q."/>
            <person name="Bi G."/>
            <person name="Li C."/>
            <person name="Du R."/>
            <person name="Wang X."/>
            <person name="Sun T."/>
            <person name="Guo L."/>
            <person name="Liang H."/>
            <person name="Lu P."/>
            <person name="Wu Y."/>
            <person name="Zhang Z."/>
            <person name="Ro D.K."/>
            <person name="Shang Y."/>
            <person name="Huang S."/>
            <person name="Yan J."/>
        </authorList>
    </citation>
    <scope>NUCLEOTIDE SEQUENCE [LARGE SCALE GENOMIC DNA]</scope>
    <source>
        <strain evidence="2">Ta-2019</strain>
    </source>
</reference>
<dbReference type="InterPro" id="IPR051213">
    <property type="entry name" value="START_lipid_transfer"/>
</dbReference>
<gene>
    <name evidence="2" type="ORF">KI387_035000</name>
</gene>
<dbReference type="PROSITE" id="PS50848">
    <property type="entry name" value="START"/>
    <property type="match status" value="1"/>
</dbReference>
<evidence type="ECO:0000259" key="1">
    <source>
        <dbReference type="PROSITE" id="PS50848"/>
    </source>
</evidence>
<dbReference type="GO" id="GO:0005737">
    <property type="term" value="C:cytoplasm"/>
    <property type="evidence" value="ECO:0007669"/>
    <property type="project" value="UniProtKB-ARBA"/>
</dbReference>